<reference evidence="2 3" key="1">
    <citation type="submission" date="2020-04" db="EMBL/GenBank/DDBJ databases">
        <authorList>
            <person name="De Canck E."/>
        </authorList>
    </citation>
    <scope>NUCLEOTIDE SEQUENCE [LARGE SCALE GENOMIC DNA]</scope>
    <source>
        <strain evidence="2 3">LMG 28614</strain>
    </source>
</reference>
<feature type="region of interest" description="Disordered" evidence="1">
    <location>
        <begin position="57"/>
        <end position="88"/>
    </location>
</feature>
<evidence type="ECO:0000256" key="1">
    <source>
        <dbReference type="SAM" id="MobiDB-lite"/>
    </source>
</evidence>
<feature type="compositionally biased region" description="Basic residues" evidence="1">
    <location>
        <begin position="73"/>
        <end position="88"/>
    </location>
</feature>
<gene>
    <name evidence="2" type="ORF">LMG28614_06516</name>
</gene>
<keyword evidence="3" id="KW-1185">Reference proteome</keyword>
<dbReference type="AlphaFoldDB" id="A0A6S7BPV7"/>
<evidence type="ECO:0000313" key="3">
    <source>
        <dbReference type="Proteomes" id="UP000494365"/>
    </source>
</evidence>
<organism evidence="2 3">
    <name type="scientific">Paraburkholderia ultramafica</name>
    <dbReference type="NCBI Taxonomy" id="1544867"/>
    <lineage>
        <taxon>Bacteria</taxon>
        <taxon>Pseudomonadati</taxon>
        <taxon>Pseudomonadota</taxon>
        <taxon>Betaproteobacteria</taxon>
        <taxon>Burkholderiales</taxon>
        <taxon>Burkholderiaceae</taxon>
        <taxon>Paraburkholderia</taxon>
    </lineage>
</organism>
<accession>A0A6S7BPV7</accession>
<protein>
    <submittedName>
        <fullName evidence="2">Uncharacterized protein</fullName>
    </submittedName>
</protein>
<evidence type="ECO:0000313" key="2">
    <source>
        <dbReference type="EMBL" id="CAB3807027.1"/>
    </source>
</evidence>
<dbReference type="EMBL" id="CADIKK010000048">
    <property type="protein sequence ID" value="CAB3807027.1"/>
    <property type="molecule type" value="Genomic_DNA"/>
</dbReference>
<dbReference type="Proteomes" id="UP000494365">
    <property type="component" value="Unassembled WGS sequence"/>
</dbReference>
<proteinExistence type="predicted"/>
<sequence>MAGQIAVPPLACTALDRYWWNATRLLVTPTRWHPDTPLVGSLGEDSTAGIRGVRLGTQRGDTLRKWPKSSTRTTRRSRRSCAGRRKAP</sequence>
<name>A0A6S7BPV7_9BURK</name>